<dbReference type="Proteomes" id="UP000559010">
    <property type="component" value="Unassembled WGS sequence"/>
</dbReference>
<sequence>MNIYFLNIEIYFGRIVTYSLLIVLLTFLQSFINPIYGQTYNGAEEGVSPLLDIKLTSNSNLGIFVETNVNSFVCEFQDGDTYAKTLFKGKVYNGTEVFFKDGEIDLPIVKFDCGKFMMNNDFRELLKSEEYPNIQLEFIKAIWYSHKYLNSKHNNGKEIGYFMVNLTVAGKTKKAKVNIYTTEAEEGQLKCSGKIKINMKEFGLEPPVKFMGTVRVKEDIEVRFNLQFIRI</sequence>
<feature type="transmembrane region" description="Helical" evidence="1">
    <location>
        <begin position="12"/>
        <end position="32"/>
    </location>
</feature>
<dbReference type="EMBL" id="JABBNU010000012">
    <property type="protein sequence ID" value="NMM50262.1"/>
    <property type="molecule type" value="Genomic_DNA"/>
</dbReference>
<gene>
    <name evidence="3" type="ORF">HH304_17770</name>
</gene>
<dbReference type="RefSeq" id="WP_169684630.1">
    <property type="nucleotide sequence ID" value="NZ_JABBNU010000012.1"/>
</dbReference>
<keyword evidence="4" id="KW-1185">Reference proteome</keyword>
<organism evidence="3 4">
    <name type="scientific">Marinigracilibium pacificum</name>
    <dbReference type="NCBI Taxonomy" id="2729599"/>
    <lineage>
        <taxon>Bacteria</taxon>
        <taxon>Pseudomonadati</taxon>
        <taxon>Bacteroidota</taxon>
        <taxon>Cytophagia</taxon>
        <taxon>Cytophagales</taxon>
        <taxon>Flammeovirgaceae</taxon>
        <taxon>Marinigracilibium</taxon>
    </lineage>
</organism>
<dbReference type="InterPro" id="IPR007372">
    <property type="entry name" value="Lipid/polyisoprenoid-bd_YceI"/>
</dbReference>
<dbReference type="Gene3D" id="2.40.128.110">
    <property type="entry name" value="Lipid/polyisoprenoid-binding, YceI-like"/>
    <property type="match status" value="1"/>
</dbReference>
<evidence type="ECO:0000313" key="3">
    <source>
        <dbReference type="EMBL" id="NMM50262.1"/>
    </source>
</evidence>
<dbReference type="InterPro" id="IPR036761">
    <property type="entry name" value="TTHA0802/YceI-like_sf"/>
</dbReference>
<dbReference type="AlphaFoldDB" id="A0A848JB58"/>
<reference evidence="3 4" key="1">
    <citation type="submission" date="2020-04" db="EMBL/GenBank/DDBJ databases">
        <title>Flammeovirgaceae bacterium KN852 isolated from deep sea.</title>
        <authorList>
            <person name="Zhang D.-C."/>
        </authorList>
    </citation>
    <scope>NUCLEOTIDE SEQUENCE [LARGE SCALE GENOMIC DNA]</scope>
    <source>
        <strain evidence="3 4">KN852</strain>
    </source>
</reference>
<dbReference type="Pfam" id="PF04264">
    <property type="entry name" value="YceI"/>
    <property type="match status" value="1"/>
</dbReference>
<evidence type="ECO:0000256" key="1">
    <source>
        <dbReference type="SAM" id="Phobius"/>
    </source>
</evidence>
<protein>
    <submittedName>
        <fullName evidence="3">YceI family protein</fullName>
    </submittedName>
</protein>
<accession>A0A848JB58</accession>
<feature type="domain" description="Lipid/polyisoprenoid-binding YceI-like" evidence="2">
    <location>
        <begin position="100"/>
        <end position="228"/>
    </location>
</feature>
<comment type="caution">
    <text evidence="3">The sequence shown here is derived from an EMBL/GenBank/DDBJ whole genome shotgun (WGS) entry which is preliminary data.</text>
</comment>
<keyword evidence="1" id="KW-1133">Transmembrane helix</keyword>
<keyword evidence="1" id="KW-0472">Membrane</keyword>
<evidence type="ECO:0000259" key="2">
    <source>
        <dbReference type="Pfam" id="PF04264"/>
    </source>
</evidence>
<dbReference type="SUPFAM" id="SSF101874">
    <property type="entry name" value="YceI-like"/>
    <property type="match status" value="1"/>
</dbReference>
<proteinExistence type="predicted"/>
<name>A0A848JB58_9BACT</name>
<evidence type="ECO:0000313" key="4">
    <source>
        <dbReference type="Proteomes" id="UP000559010"/>
    </source>
</evidence>
<keyword evidence="1" id="KW-0812">Transmembrane</keyword>